<organism evidence="1 2">
    <name type="scientific">Hydnum rufescens UP504</name>
    <dbReference type="NCBI Taxonomy" id="1448309"/>
    <lineage>
        <taxon>Eukaryota</taxon>
        <taxon>Fungi</taxon>
        <taxon>Dikarya</taxon>
        <taxon>Basidiomycota</taxon>
        <taxon>Agaricomycotina</taxon>
        <taxon>Agaricomycetes</taxon>
        <taxon>Cantharellales</taxon>
        <taxon>Hydnaceae</taxon>
        <taxon>Hydnum</taxon>
    </lineage>
</organism>
<proteinExistence type="predicted"/>
<dbReference type="InterPro" id="IPR016197">
    <property type="entry name" value="Chromo-like_dom_sf"/>
</dbReference>
<accession>A0A9P6AJ48</accession>
<protein>
    <recommendedName>
        <fullName evidence="3">Chromo domain-containing protein</fullName>
    </recommendedName>
</protein>
<sequence length="101" mass="11293">TTFELDLSPEIRARGIHPRFHASKLRPCIPNDDVRFPAQSQDEILGFGTPDSTIVSSIWDHTGNGKDALFLVQWSTGQETWEPYPVVRKLTPLADYLKAAG</sequence>
<comment type="caution">
    <text evidence="1">The sequence shown here is derived from an EMBL/GenBank/DDBJ whole genome shotgun (WGS) entry which is preliminary data.</text>
</comment>
<feature type="non-terminal residue" evidence="1">
    <location>
        <position position="1"/>
    </location>
</feature>
<gene>
    <name evidence="1" type="ORF">BS47DRAFT_1273967</name>
</gene>
<evidence type="ECO:0000313" key="2">
    <source>
        <dbReference type="Proteomes" id="UP000886523"/>
    </source>
</evidence>
<reference evidence="1" key="1">
    <citation type="journal article" date="2020" name="Nat. Commun.">
        <title>Large-scale genome sequencing of mycorrhizal fungi provides insights into the early evolution of symbiotic traits.</title>
        <authorList>
            <person name="Miyauchi S."/>
            <person name="Kiss E."/>
            <person name="Kuo A."/>
            <person name="Drula E."/>
            <person name="Kohler A."/>
            <person name="Sanchez-Garcia M."/>
            <person name="Morin E."/>
            <person name="Andreopoulos B."/>
            <person name="Barry K.W."/>
            <person name="Bonito G."/>
            <person name="Buee M."/>
            <person name="Carver A."/>
            <person name="Chen C."/>
            <person name="Cichocki N."/>
            <person name="Clum A."/>
            <person name="Culley D."/>
            <person name="Crous P.W."/>
            <person name="Fauchery L."/>
            <person name="Girlanda M."/>
            <person name="Hayes R.D."/>
            <person name="Keri Z."/>
            <person name="LaButti K."/>
            <person name="Lipzen A."/>
            <person name="Lombard V."/>
            <person name="Magnuson J."/>
            <person name="Maillard F."/>
            <person name="Murat C."/>
            <person name="Nolan M."/>
            <person name="Ohm R.A."/>
            <person name="Pangilinan J."/>
            <person name="Pereira M.F."/>
            <person name="Perotto S."/>
            <person name="Peter M."/>
            <person name="Pfister S."/>
            <person name="Riley R."/>
            <person name="Sitrit Y."/>
            <person name="Stielow J.B."/>
            <person name="Szollosi G."/>
            <person name="Zifcakova L."/>
            <person name="Stursova M."/>
            <person name="Spatafora J.W."/>
            <person name="Tedersoo L."/>
            <person name="Vaario L.M."/>
            <person name="Yamada A."/>
            <person name="Yan M."/>
            <person name="Wang P."/>
            <person name="Xu J."/>
            <person name="Bruns T."/>
            <person name="Baldrian P."/>
            <person name="Vilgalys R."/>
            <person name="Dunand C."/>
            <person name="Henrissat B."/>
            <person name="Grigoriev I.V."/>
            <person name="Hibbett D."/>
            <person name="Nagy L.G."/>
            <person name="Martin F.M."/>
        </authorList>
    </citation>
    <scope>NUCLEOTIDE SEQUENCE</scope>
    <source>
        <strain evidence="1">UP504</strain>
    </source>
</reference>
<dbReference type="Proteomes" id="UP000886523">
    <property type="component" value="Unassembled WGS sequence"/>
</dbReference>
<evidence type="ECO:0008006" key="3">
    <source>
        <dbReference type="Google" id="ProtNLM"/>
    </source>
</evidence>
<name>A0A9P6AJ48_9AGAM</name>
<evidence type="ECO:0000313" key="1">
    <source>
        <dbReference type="EMBL" id="KAF9506696.1"/>
    </source>
</evidence>
<dbReference type="AlphaFoldDB" id="A0A9P6AJ48"/>
<feature type="non-terminal residue" evidence="1">
    <location>
        <position position="101"/>
    </location>
</feature>
<dbReference type="EMBL" id="MU129102">
    <property type="protein sequence ID" value="KAF9506696.1"/>
    <property type="molecule type" value="Genomic_DNA"/>
</dbReference>
<dbReference type="SUPFAM" id="SSF54160">
    <property type="entry name" value="Chromo domain-like"/>
    <property type="match status" value="1"/>
</dbReference>
<keyword evidence="2" id="KW-1185">Reference proteome</keyword>
<dbReference type="OrthoDB" id="3158924at2759"/>